<reference evidence="1 2" key="1">
    <citation type="journal article" date="2015" name="Plant Cell">
        <title>Oil accumulation by the oleaginous diatom Fistulifera solaris as revealed by the genome and transcriptome.</title>
        <authorList>
            <person name="Tanaka T."/>
            <person name="Maeda Y."/>
            <person name="Veluchamy A."/>
            <person name="Tanaka M."/>
            <person name="Abida H."/>
            <person name="Marechal E."/>
            <person name="Bowler C."/>
            <person name="Muto M."/>
            <person name="Sunaga Y."/>
            <person name="Tanaka M."/>
            <person name="Yoshino T."/>
            <person name="Taniguchi T."/>
            <person name="Fukuda Y."/>
            <person name="Nemoto M."/>
            <person name="Matsumoto M."/>
            <person name="Wong P.S."/>
            <person name="Aburatani S."/>
            <person name="Fujibuchi W."/>
        </authorList>
    </citation>
    <scope>NUCLEOTIDE SEQUENCE [LARGE SCALE GENOMIC DNA]</scope>
    <source>
        <strain evidence="1 2">JPCC DA0580</strain>
    </source>
</reference>
<evidence type="ECO:0000313" key="1">
    <source>
        <dbReference type="EMBL" id="GAX17885.1"/>
    </source>
</evidence>
<proteinExistence type="predicted"/>
<dbReference type="InterPro" id="IPR019362">
    <property type="entry name" value="MMADHC"/>
</dbReference>
<comment type="caution">
    <text evidence="1">The sequence shown here is derived from an EMBL/GenBank/DDBJ whole genome shotgun (WGS) entry which is preliminary data.</text>
</comment>
<protein>
    <recommendedName>
        <fullName evidence="3">Methylmalonic aciduria and homocystinuria type D protein</fullName>
    </recommendedName>
</protein>
<dbReference type="PANTHER" id="PTHR13192:SF3">
    <property type="entry name" value="COBALAMIN TRAFFICKING PROTEIN CBLD"/>
    <property type="match status" value="1"/>
</dbReference>
<accession>A0A1Z5JV11</accession>
<dbReference type="AlphaFoldDB" id="A0A1Z5JV11"/>
<sequence length="189" mass="21307">MGTSKTRAEYGQTSSTLWGPYSLQLAPSTSPLEISMHTLPKPLLREFHHVFPEENLKLPAVDEACEFLAIPTNQHAVEDLVAIGDKIEQEKDRCLNVFMEFANDFCRKLQQAGYWADFIDPCSGLPMLTLNCNKVYSEVDGMECCLGYRSYSAGFCKILEHPLWGSAVYPATMFVYAPRAVVQHLLETY</sequence>
<dbReference type="OrthoDB" id="10263782at2759"/>
<dbReference type="Proteomes" id="UP000198406">
    <property type="component" value="Unassembled WGS sequence"/>
</dbReference>
<organism evidence="1 2">
    <name type="scientific">Fistulifera solaris</name>
    <name type="common">Oleaginous diatom</name>
    <dbReference type="NCBI Taxonomy" id="1519565"/>
    <lineage>
        <taxon>Eukaryota</taxon>
        <taxon>Sar</taxon>
        <taxon>Stramenopiles</taxon>
        <taxon>Ochrophyta</taxon>
        <taxon>Bacillariophyta</taxon>
        <taxon>Bacillariophyceae</taxon>
        <taxon>Bacillariophycidae</taxon>
        <taxon>Naviculales</taxon>
        <taxon>Naviculaceae</taxon>
        <taxon>Fistulifera</taxon>
    </lineage>
</organism>
<dbReference type="EMBL" id="BDSP01000123">
    <property type="protein sequence ID" value="GAX17885.1"/>
    <property type="molecule type" value="Genomic_DNA"/>
</dbReference>
<evidence type="ECO:0000313" key="2">
    <source>
        <dbReference type="Proteomes" id="UP000198406"/>
    </source>
</evidence>
<dbReference type="GO" id="GO:0009235">
    <property type="term" value="P:cobalamin metabolic process"/>
    <property type="evidence" value="ECO:0007669"/>
    <property type="project" value="InterPro"/>
</dbReference>
<dbReference type="InParanoid" id="A0A1Z5JV11"/>
<dbReference type="Pfam" id="PF10229">
    <property type="entry name" value="MMADHC"/>
    <property type="match status" value="1"/>
</dbReference>
<gene>
    <name evidence="1" type="ORF">FisN_18Hh089</name>
</gene>
<name>A0A1Z5JV11_FISSO</name>
<dbReference type="PANTHER" id="PTHR13192">
    <property type="entry name" value="MY011 PROTEIN"/>
    <property type="match status" value="1"/>
</dbReference>
<keyword evidence="2" id="KW-1185">Reference proteome</keyword>
<evidence type="ECO:0008006" key="3">
    <source>
        <dbReference type="Google" id="ProtNLM"/>
    </source>
</evidence>